<keyword evidence="8" id="KW-1133">Transmembrane helix</keyword>
<dbReference type="CDD" id="cd03469">
    <property type="entry name" value="Rieske_RO_Alpha_N"/>
    <property type="match status" value="1"/>
</dbReference>
<evidence type="ECO:0000313" key="24">
    <source>
        <dbReference type="Proteomes" id="UP000190037"/>
    </source>
</evidence>
<evidence type="ECO:0000256" key="11">
    <source>
        <dbReference type="ARBA" id="ARBA00023014"/>
    </source>
</evidence>
<dbReference type="GO" id="GO:0046872">
    <property type="term" value="F:metal ion binding"/>
    <property type="evidence" value="ECO:0007669"/>
    <property type="project" value="UniProtKB-KW"/>
</dbReference>
<dbReference type="InterPro" id="IPR050584">
    <property type="entry name" value="Cholesterol_7-desaturase"/>
</dbReference>
<evidence type="ECO:0000256" key="21">
    <source>
        <dbReference type="SAM" id="MobiDB-lite"/>
    </source>
</evidence>
<keyword evidence="13" id="KW-0753">Steroid metabolism</keyword>
<dbReference type="OrthoDB" id="5243643at2"/>
<dbReference type="PANTHER" id="PTHR21266">
    <property type="entry name" value="IRON-SULFUR DOMAIN CONTAINING PROTEIN"/>
    <property type="match status" value="1"/>
</dbReference>
<evidence type="ECO:0000256" key="17">
    <source>
        <dbReference type="ARBA" id="ARBA00030944"/>
    </source>
</evidence>
<dbReference type="Gene3D" id="2.102.10.10">
    <property type="entry name" value="Rieske [2Fe-2S] iron-sulphur domain"/>
    <property type="match status" value="1"/>
</dbReference>
<dbReference type="Pfam" id="PF00355">
    <property type="entry name" value="Rieske"/>
    <property type="match status" value="1"/>
</dbReference>
<dbReference type="InterPro" id="IPR036922">
    <property type="entry name" value="Rieske_2Fe-2S_sf"/>
</dbReference>
<organism evidence="23 24">
    <name type="scientific">Embleya scabrispora</name>
    <dbReference type="NCBI Taxonomy" id="159449"/>
    <lineage>
        <taxon>Bacteria</taxon>
        <taxon>Bacillati</taxon>
        <taxon>Actinomycetota</taxon>
        <taxon>Actinomycetes</taxon>
        <taxon>Kitasatosporales</taxon>
        <taxon>Streptomycetaceae</taxon>
        <taxon>Embleya</taxon>
    </lineage>
</organism>
<comment type="subcellular location">
    <subcellularLocation>
        <location evidence="2">Membrane</location>
    </subcellularLocation>
</comment>
<dbReference type="SUPFAM" id="SSF50022">
    <property type="entry name" value="ISP domain"/>
    <property type="match status" value="1"/>
</dbReference>
<keyword evidence="9" id="KW-0560">Oxidoreductase</keyword>
<evidence type="ECO:0000256" key="12">
    <source>
        <dbReference type="ARBA" id="ARBA00023136"/>
    </source>
</evidence>
<dbReference type="GO" id="GO:0005737">
    <property type="term" value="C:cytoplasm"/>
    <property type="evidence" value="ECO:0007669"/>
    <property type="project" value="TreeGrafter"/>
</dbReference>
<comment type="subunit">
    <text evidence="18">Homotrimer. The two-component system 3-ketosteroid-9-alpha-monooxygenase is composed of an oxygenase component KshA and a reductase component KshB.</text>
</comment>
<comment type="cofactor">
    <cofactor evidence="1">
        <name>Fe cation</name>
        <dbReference type="ChEBI" id="CHEBI:24875"/>
    </cofactor>
</comment>
<dbReference type="RefSeq" id="WP_078978372.1">
    <property type="nucleotide sequence ID" value="NZ_MWQN01000001.1"/>
</dbReference>
<dbReference type="AlphaFoldDB" id="A0A1T3P4Q1"/>
<evidence type="ECO:0000256" key="2">
    <source>
        <dbReference type="ARBA" id="ARBA00004370"/>
    </source>
</evidence>
<keyword evidence="7" id="KW-0442">Lipid degradation</keyword>
<dbReference type="PANTHER" id="PTHR21266:SF32">
    <property type="entry name" value="CHOLESTEROL 7-DESATURASE NVD"/>
    <property type="match status" value="1"/>
</dbReference>
<feature type="domain" description="Rieske" evidence="22">
    <location>
        <begin position="40"/>
        <end position="142"/>
    </location>
</feature>
<comment type="similarity">
    <text evidence="15">Belongs to the cholesterol 7-desaturase family.</text>
</comment>
<dbReference type="Proteomes" id="UP000190037">
    <property type="component" value="Unassembled WGS sequence"/>
</dbReference>
<keyword evidence="10" id="KW-0408">Iron</keyword>
<keyword evidence="12" id="KW-0472">Membrane</keyword>
<keyword evidence="6" id="KW-0479">Metal-binding</keyword>
<evidence type="ECO:0000259" key="22">
    <source>
        <dbReference type="PROSITE" id="PS51296"/>
    </source>
</evidence>
<dbReference type="GO" id="GO:0008203">
    <property type="term" value="P:cholesterol metabolic process"/>
    <property type="evidence" value="ECO:0007669"/>
    <property type="project" value="InterPro"/>
</dbReference>
<comment type="caution">
    <text evidence="23">The sequence shown here is derived from an EMBL/GenBank/DDBJ whole genome shotgun (WGS) entry which is preliminary data.</text>
</comment>
<reference evidence="23 24" key="1">
    <citation type="submission" date="2017-03" db="EMBL/GenBank/DDBJ databases">
        <title>Draft genome sequence of Streptomyces scabrisporus NF3, endophyte isolated from Amphipterygium adstringens.</title>
        <authorList>
            <person name="Vazquez M."/>
            <person name="Ceapa C.D."/>
            <person name="Rodriguez Luna D."/>
            <person name="Sanchez Esquivel S."/>
        </authorList>
    </citation>
    <scope>NUCLEOTIDE SEQUENCE [LARGE SCALE GENOMIC DNA]</scope>
    <source>
        <strain evidence="23 24">NF3</strain>
    </source>
</reference>
<dbReference type="GO" id="GO:0051537">
    <property type="term" value="F:2 iron, 2 sulfur cluster binding"/>
    <property type="evidence" value="ECO:0007669"/>
    <property type="project" value="UniProtKB-KW"/>
</dbReference>
<comment type="pathway">
    <text evidence="14">Steroid hormone biosynthesis; dafachronic acid biosynthesis.</text>
</comment>
<evidence type="ECO:0000256" key="4">
    <source>
        <dbReference type="ARBA" id="ARBA00022692"/>
    </source>
</evidence>
<evidence type="ECO:0000256" key="15">
    <source>
        <dbReference type="ARBA" id="ARBA00025729"/>
    </source>
</evidence>
<dbReference type="PROSITE" id="PS51296">
    <property type="entry name" value="RIESKE"/>
    <property type="match status" value="1"/>
</dbReference>
<evidence type="ECO:0000313" key="23">
    <source>
        <dbReference type="EMBL" id="OPC84079.1"/>
    </source>
</evidence>
<gene>
    <name evidence="23" type="ORF">B4N89_26930</name>
</gene>
<keyword evidence="4" id="KW-0812">Transmembrane</keyword>
<evidence type="ECO:0000256" key="20">
    <source>
        <dbReference type="ARBA" id="ARBA00049548"/>
    </source>
</evidence>
<dbReference type="Gene3D" id="3.90.380.10">
    <property type="entry name" value="Naphthalene 1,2-dioxygenase Alpha Subunit, Chain A, domain 1"/>
    <property type="match status" value="1"/>
</dbReference>
<evidence type="ECO:0000256" key="19">
    <source>
        <dbReference type="ARBA" id="ARBA00047853"/>
    </source>
</evidence>
<keyword evidence="5" id="KW-0001">2Fe-2S</keyword>
<comment type="catalytic activity">
    <reaction evidence="19">
        <text>cholesterol + NADH + O2 + H(+) = 7-dehydrocholesterol + NAD(+) + 2 H2O</text>
        <dbReference type="Rhea" id="RHEA:51644"/>
        <dbReference type="ChEBI" id="CHEBI:15377"/>
        <dbReference type="ChEBI" id="CHEBI:15378"/>
        <dbReference type="ChEBI" id="CHEBI:15379"/>
        <dbReference type="ChEBI" id="CHEBI:16113"/>
        <dbReference type="ChEBI" id="CHEBI:17759"/>
        <dbReference type="ChEBI" id="CHEBI:57540"/>
        <dbReference type="ChEBI" id="CHEBI:57945"/>
        <dbReference type="EC" id="1.14.19.21"/>
    </reaction>
    <physiologicalReaction direction="left-to-right" evidence="19">
        <dbReference type="Rhea" id="RHEA:51645"/>
    </physiologicalReaction>
</comment>
<dbReference type="Pfam" id="PF19298">
    <property type="entry name" value="KshA_C"/>
    <property type="match status" value="1"/>
</dbReference>
<dbReference type="EC" id="1.14.19.21" evidence="16"/>
<proteinExistence type="inferred from homology"/>
<name>A0A1T3P4Q1_9ACTN</name>
<dbReference type="SUPFAM" id="SSF55961">
    <property type="entry name" value="Bet v1-like"/>
    <property type="match status" value="1"/>
</dbReference>
<keyword evidence="11" id="KW-0411">Iron-sulfur</keyword>
<evidence type="ECO:0000256" key="3">
    <source>
        <dbReference type="ARBA" id="ARBA00004972"/>
    </source>
</evidence>
<evidence type="ECO:0000256" key="1">
    <source>
        <dbReference type="ARBA" id="ARBA00001962"/>
    </source>
</evidence>
<dbReference type="GO" id="GO:0016042">
    <property type="term" value="P:lipid catabolic process"/>
    <property type="evidence" value="ECO:0007669"/>
    <property type="project" value="UniProtKB-KW"/>
</dbReference>
<evidence type="ECO:0000256" key="8">
    <source>
        <dbReference type="ARBA" id="ARBA00022989"/>
    </source>
</evidence>
<evidence type="ECO:0000256" key="13">
    <source>
        <dbReference type="ARBA" id="ARBA00023221"/>
    </source>
</evidence>
<protein>
    <recommendedName>
        <fullName evidence="16">cholesterol 7-desaturase</fullName>
        <ecNumber evidence="16">1.14.19.21</ecNumber>
    </recommendedName>
    <alternativeName>
        <fullName evidence="17">Rieske-type oxygenase</fullName>
    </alternativeName>
</protein>
<evidence type="ECO:0000256" key="5">
    <source>
        <dbReference type="ARBA" id="ARBA00022714"/>
    </source>
</evidence>
<dbReference type="GO" id="GO:0004497">
    <property type="term" value="F:monooxygenase activity"/>
    <property type="evidence" value="ECO:0007669"/>
    <property type="project" value="UniProtKB-ARBA"/>
</dbReference>
<dbReference type="STRING" id="159449.B4N89_26930"/>
<evidence type="ECO:0000256" key="7">
    <source>
        <dbReference type="ARBA" id="ARBA00022963"/>
    </source>
</evidence>
<sequence length="381" mass="40998">MRSHVKPLVKGLLRARRVGAFEAAPADTLHVPTRPHPNGWFCLAFSDEVRPGTVTTRALAGAEVVLYRTTDGVLRAVRPRCPHLGAHLGVGGSIEGENIVCPFHRFAFDPAGTCVRTGYGGPPPKASLTRYPVCETNGSIYVWRHVLGLPPQWRVPALPMDDRQPYSHDTFDIAGHPQDVIENAFDWGHLPALHGLEDVDIDGKPMPGEPIATVTATARGTVMRGFRQSYTLTVIGLATIAARTVLPRGAGNLYVMLHATPTTPGRIHLRFGTKLELGAVPGLPERLGRAATLPVARLSSVLIQRLASLDTGADLLMWNHQEHVEQPKLAKGDGPIGRYRLWAQQFYAGVEGVHMESANSEGVAAPSEAVDANPTGGLVSP</sequence>
<evidence type="ECO:0000256" key="10">
    <source>
        <dbReference type="ARBA" id="ARBA00023004"/>
    </source>
</evidence>
<evidence type="ECO:0000256" key="14">
    <source>
        <dbReference type="ARBA" id="ARBA00025712"/>
    </source>
</evidence>
<keyword evidence="24" id="KW-1185">Reference proteome</keyword>
<feature type="region of interest" description="Disordered" evidence="21">
    <location>
        <begin position="362"/>
        <end position="381"/>
    </location>
</feature>
<accession>A0A1T3P4Q1</accession>
<dbReference type="GO" id="GO:0016020">
    <property type="term" value="C:membrane"/>
    <property type="evidence" value="ECO:0007669"/>
    <property type="project" value="UniProtKB-SubCell"/>
</dbReference>
<dbReference type="EMBL" id="MWQN01000001">
    <property type="protein sequence ID" value="OPC84079.1"/>
    <property type="molecule type" value="Genomic_DNA"/>
</dbReference>
<comment type="pathway">
    <text evidence="3">Hormone biosynthesis.</text>
</comment>
<keyword evidence="13" id="KW-0443">Lipid metabolism</keyword>
<evidence type="ECO:0000256" key="6">
    <source>
        <dbReference type="ARBA" id="ARBA00022723"/>
    </source>
</evidence>
<evidence type="ECO:0000256" key="16">
    <source>
        <dbReference type="ARBA" id="ARBA00026095"/>
    </source>
</evidence>
<dbReference type="InterPro" id="IPR017941">
    <property type="entry name" value="Rieske_2Fe-2S"/>
</dbReference>
<evidence type="ECO:0000256" key="9">
    <source>
        <dbReference type="ARBA" id="ARBA00023002"/>
    </source>
</evidence>
<dbReference type="InterPro" id="IPR045605">
    <property type="entry name" value="KshA-like_C"/>
</dbReference>
<dbReference type="GO" id="GO:0170056">
    <property type="term" value="F:cholesterol 7-desaturase [NAD(P)H] activity"/>
    <property type="evidence" value="ECO:0007669"/>
    <property type="project" value="UniProtKB-EC"/>
</dbReference>
<evidence type="ECO:0000256" key="18">
    <source>
        <dbReference type="ARBA" id="ARBA00046982"/>
    </source>
</evidence>
<comment type="catalytic activity">
    <reaction evidence="20">
        <text>cholesterol + NADPH + O2 + H(+) = 7-dehydrocholesterol + NADP(+) + 2 H2O</text>
        <dbReference type="Rhea" id="RHEA:45024"/>
        <dbReference type="ChEBI" id="CHEBI:15377"/>
        <dbReference type="ChEBI" id="CHEBI:15378"/>
        <dbReference type="ChEBI" id="CHEBI:15379"/>
        <dbReference type="ChEBI" id="CHEBI:16113"/>
        <dbReference type="ChEBI" id="CHEBI:17759"/>
        <dbReference type="ChEBI" id="CHEBI:57783"/>
        <dbReference type="ChEBI" id="CHEBI:58349"/>
        <dbReference type="EC" id="1.14.19.21"/>
    </reaction>
    <physiologicalReaction direction="left-to-right" evidence="20">
        <dbReference type="Rhea" id="RHEA:45025"/>
    </physiologicalReaction>
</comment>